<sequence length="44" mass="4905">MARPKPVHPQPGAAFPASKWAHFRGCLPLSHRKREKGGLSRDVE</sequence>
<gene>
    <name evidence="1" type="ORF">ACFOET_11140</name>
</gene>
<keyword evidence="2" id="KW-1185">Reference proteome</keyword>
<dbReference type="Proteomes" id="UP001595526">
    <property type="component" value="Unassembled WGS sequence"/>
</dbReference>
<accession>A0ABV7JJE4</accession>
<reference evidence="2" key="1">
    <citation type="journal article" date="2019" name="Int. J. Syst. Evol. Microbiol.">
        <title>The Global Catalogue of Microorganisms (GCM) 10K type strain sequencing project: providing services to taxonomists for standard genome sequencing and annotation.</title>
        <authorList>
            <consortium name="The Broad Institute Genomics Platform"/>
            <consortium name="The Broad Institute Genome Sequencing Center for Infectious Disease"/>
            <person name="Wu L."/>
            <person name="Ma J."/>
        </authorList>
    </citation>
    <scope>NUCLEOTIDE SEQUENCE [LARGE SCALE GENOMIC DNA]</scope>
    <source>
        <strain evidence="2">KCTC 52416</strain>
    </source>
</reference>
<proteinExistence type="predicted"/>
<dbReference type="EMBL" id="JBHRTA010000033">
    <property type="protein sequence ID" value="MFC3198166.1"/>
    <property type="molecule type" value="Genomic_DNA"/>
</dbReference>
<organism evidence="1 2">
    <name type="scientific">Parapedobacter deserti</name>
    <dbReference type="NCBI Taxonomy" id="1912957"/>
    <lineage>
        <taxon>Bacteria</taxon>
        <taxon>Pseudomonadati</taxon>
        <taxon>Bacteroidota</taxon>
        <taxon>Sphingobacteriia</taxon>
        <taxon>Sphingobacteriales</taxon>
        <taxon>Sphingobacteriaceae</taxon>
        <taxon>Parapedobacter</taxon>
    </lineage>
</organism>
<evidence type="ECO:0000313" key="2">
    <source>
        <dbReference type="Proteomes" id="UP001595526"/>
    </source>
</evidence>
<name>A0ABV7JJE4_9SPHI</name>
<evidence type="ECO:0000313" key="1">
    <source>
        <dbReference type="EMBL" id="MFC3198166.1"/>
    </source>
</evidence>
<protein>
    <submittedName>
        <fullName evidence="1">Uncharacterized protein</fullName>
    </submittedName>
</protein>
<comment type="caution">
    <text evidence="1">The sequence shown here is derived from an EMBL/GenBank/DDBJ whole genome shotgun (WGS) entry which is preliminary data.</text>
</comment>